<evidence type="ECO:0000256" key="2">
    <source>
        <dbReference type="ARBA" id="ARBA00022448"/>
    </source>
</evidence>
<reference evidence="12 13" key="1">
    <citation type="submission" date="2018-09" db="EMBL/GenBank/DDBJ databases">
        <title>Streptomyces sp. nov. DS1-2, an endophytic actinomycete isolated from roots of Dendrobium scabrilingue.</title>
        <authorList>
            <person name="Kuncharoen N."/>
            <person name="Kudo T."/>
            <person name="Ohkuma M."/>
            <person name="Yuki M."/>
            <person name="Tanasupawat S."/>
        </authorList>
    </citation>
    <scope>NUCLEOTIDE SEQUENCE [LARGE SCALE GENOMIC DNA]</scope>
    <source>
        <strain evidence="10 13">AZ1-7</strain>
        <strain evidence="11 12">DS1-2</strain>
    </source>
</reference>
<feature type="transmembrane region" description="Helical" evidence="7">
    <location>
        <begin position="53"/>
        <end position="76"/>
    </location>
</feature>
<evidence type="ECO:0000256" key="5">
    <source>
        <dbReference type="ARBA" id="ARBA00022989"/>
    </source>
</evidence>
<keyword evidence="4 7" id="KW-0812">Transmembrane</keyword>
<keyword evidence="3" id="KW-1003">Cell membrane</keyword>
<keyword evidence="5 7" id="KW-1133">Transmembrane helix</keyword>
<dbReference type="SUPFAM" id="SSF161098">
    <property type="entry name" value="MetI-like"/>
    <property type="match status" value="1"/>
</dbReference>
<name>A0A3A9WDR5_9ACTN</name>
<gene>
    <name evidence="11" type="ORF">D7318_07980</name>
    <name evidence="10" type="ORF">D7319_07125</name>
</gene>
<dbReference type="PANTHER" id="PTHR43386:SF25">
    <property type="entry name" value="PEPTIDE ABC TRANSPORTER PERMEASE PROTEIN"/>
    <property type="match status" value="1"/>
</dbReference>
<dbReference type="AlphaFoldDB" id="A0A3A9WDR5"/>
<feature type="domain" description="ABC transmembrane type-1" evidence="9">
    <location>
        <begin position="114"/>
        <end position="303"/>
    </location>
</feature>
<comment type="caution">
    <text evidence="10">The sequence shown here is derived from an EMBL/GenBank/DDBJ whole genome shotgun (WGS) entry which is preliminary data.</text>
</comment>
<evidence type="ECO:0000256" key="8">
    <source>
        <dbReference type="SAM" id="MobiDB-lite"/>
    </source>
</evidence>
<feature type="region of interest" description="Disordered" evidence="8">
    <location>
        <begin position="306"/>
        <end position="344"/>
    </location>
</feature>
<sequence length="344" mass="35331">MCDRDRARRPVLGDQHARRPRRHPARSPTQDGGVTVRRTTLRRIGVPRSLTRGWGLAGALTLVALLALAVAGPLLAPHPLDEPVADVGQLPGPGLWLGADQLGRDVFSRTLHGGLTTLGVSVGGTLALYLVGVPLGVVAGYRGGWVDAVTVRAADVLLALPGLLLALLLVAGLGGSGGVLLLCVVLTQLPALTRLVRTATLEAGSRAFVEAARARGESAVRVVGFDVLPTIRPVILADAGLRLRSSVIVVAGLNFLGLGLHPPTADWGLMISENRDIIGLNPWAALAPGALLALFTVAANAVGDESAATRTATRTAARTAAGTAAGTDPTDAAPTDADPREARP</sequence>
<evidence type="ECO:0000256" key="3">
    <source>
        <dbReference type="ARBA" id="ARBA00022475"/>
    </source>
</evidence>
<evidence type="ECO:0000313" key="12">
    <source>
        <dbReference type="Proteomes" id="UP000268652"/>
    </source>
</evidence>
<evidence type="ECO:0000256" key="4">
    <source>
        <dbReference type="ARBA" id="ARBA00022692"/>
    </source>
</evidence>
<comment type="subcellular location">
    <subcellularLocation>
        <location evidence="1 7">Cell membrane</location>
        <topology evidence="1 7">Multi-pass membrane protein</topology>
    </subcellularLocation>
</comment>
<dbReference type="InterPro" id="IPR000515">
    <property type="entry name" value="MetI-like"/>
</dbReference>
<proteinExistence type="inferred from homology"/>
<comment type="similarity">
    <text evidence="7">Belongs to the binding-protein-dependent transport system permease family.</text>
</comment>
<evidence type="ECO:0000256" key="1">
    <source>
        <dbReference type="ARBA" id="ARBA00004651"/>
    </source>
</evidence>
<dbReference type="Proteomes" id="UP000268652">
    <property type="component" value="Unassembled WGS sequence"/>
</dbReference>
<dbReference type="Gene3D" id="1.10.3720.10">
    <property type="entry name" value="MetI-like"/>
    <property type="match status" value="1"/>
</dbReference>
<dbReference type="Pfam" id="PF00528">
    <property type="entry name" value="BPD_transp_1"/>
    <property type="match status" value="1"/>
</dbReference>
<evidence type="ECO:0000256" key="6">
    <source>
        <dbReference type="ARBA" id="ARBA00023136"/>
    </source>
</evidence>
<dbReference type="InterPro" id="IPR035906">
    <property type="entry name" value="MetI-like_sf"/>
</dbReference>
<keyword evidence="12" id="KW-1185">Reference proteome</keyword>
<keyword evidence="2 7" id="KW-0813">Transport</keyword>
<dbReference type="PANTHER" id="PTHR43386">
    <property type="entry name" value="OLIGOPEPTIDE TRANSPORT SYSTEM PERMEASE PROTEIN APPC"/>
    <property type="match status" value="1"/>
</dbReference>
<feature type="transmembrane region" description="Helical" evidence="7">
    <location>
        <begin position="153"/>
        <end position="173"/>
    </location>
</feature>
<evidence type="ECO:0000313" key="10">
    <source>
        <dbReference type="EMBL" id="RKN10910.1"/>
    </source>
</evidence>
<keyword evidence="6 7" id="KW-0472">Membrane</keyword>
<dbReference type="InterPro" id="IPR050366">
    <property type="entry name" value="BP-dependent_transpt_permease"/>
</dbReference>
<organism evidence="10 13">
    <name type="scientific">Streptomyces radicis</name>
    <dbReference type="NCBI Taxonomy" id="1750517"/>
    <lineage>
        <taxon>Bacteria</taxon>
        <taxon>Bacillati</taxon>
        <taxon>Actinomycetota</taxon>
        <taxon>Actinomycetes</taxon>
        <taxon>Kitasatosporales</taxon>
        <taxon>Streptomycetaceae</taxon>
        <taxon>Streptomyces</taxon>
    </lineage>
</organism>
<dbReference type="PROSITE" id="PS50928">
    <property type="entry name" value="ABC_TM1"/>
    <property type="match status" value="1"/>
</dbReference>
<dbReference type="OrthoDB" id="9812701at2"/>
<dbReference type="CDD" id="cd06261">
    <property type="entry name" value="TM_PBP2"/>
    <property type="match status" value="1"/>
</dbReference>
<evidence type="ECO:0000313" key="13">
    <source>
        <dbReference type="Proteomes" id="UP000275024"/>
    </source>
</evidence>
<feature type="region of interest" description="Disordered" evidence="8">
    <location>
        <begin position="1"/>
        <end position="36"/>
    </location>
</feature>
<dbReference type="EMBL" id="RBDY01000004">
    <property type="protein sequence ID" value="RKN25173.1"/>
    <property type="molecule type" value="Genomic_DNA"/>
</dbReference>
<feature type="compositionally biased region" description="Low complexity" evidence="8">
    <location>
        <begin position="308"/>
        <end position="336"/>
    </location>
</feature>
<accession>A0A3A9WDR5</accession>
<dbReference type="GO" id="GO:0005886">
    <property type="term" value="C:plasma membrane"/>
    <property type="evidence" value="ECO:0007669"/>
    <property type="project" value="UniProtKB-SubCell"/>
</dbReference>
<evidence type="ECO:0000313" key="11">
    <source>
        <dbReference type="EMBL" id="RKN25173.1"/>
    </source>
</evidence>
<dbReference type="GO" id="GO:0055085">
    <property type="term" value="P:transmembrane transport"/>
    <property type="evidence" value="ECO:0007669"/>
    <property type="project" value="InterPro"/>
</dbReference>
<feature type="transmembrane region" description="Helical" evidence="7">
    <location>
        <begin position="118"/>
        <end position="141"/>
    </location>
</feature>
<protein>
    <submittedName>
        <fullName evidence="10">ABC transporter permease</fullName>
    </submittedName>
</protein>
<dbReference type="Proteomes" id="UP000275024">
    <property type="component" value="Unassembled WGS sequence"/>
</dbReference>
<dbReference type="EMBL" id="RBDX01000004">
    <property type="protein sequence ID" value="RKN10910.1"/>
    <property type="molecule type" value="Genomic_DNA"/>
</dbReference>
<evidence type="ECO:0000256" key="7">
    <source>
        <dbReference type="RuleBase" id="RU363032"/>
    </source>
</evidence>
<evidence type="ECO:0000259" key="9">
    <source>
        <dbReference type="PROSITE" id="PS50928"/>
    </source>
</evidence>